<evidence type="ECO:0000256" key="2">
    <source>
        <dbReference type="PIRSR" id="PIRSR640198-2"/>
    </source>
</evidence>
<dbReference type="SUPFAM" id="SSF140931">
    <property type="entry name" value="Fic-like"/>
    <property type="match status" value="1"/>
</dbReference>
<dbReference type="EMBL" id="QREG01000007">
    <property type="protein sequence ID" value="RED99843.1"/>
    <property type="molecule type" value="Genomic_DNA"/>
</dbReference>
<dbReference type="GO" id="GO:0003677">
    <property type="term" value="F:DNA binding"/>
    <property type="evidence" value="ECO:0007669"/>
    <property type="project" value="InterPro"/>
</dbReference>
<dbReference type="OrthoDB" id="9813719at2"/>
<reference evidence="6 7" key="1">
    <citation type="submission" date="2018-07" db="EMBL/GenBank/DDBJ databases">
        <title>Genomic Encyclopedia of Type Strains, Phase IV (KMG-IV): sequencing the most valuable type-strain genomes for metagenomic binning, comparative biology and taxonomic classification.</title>
        <authorList>
            <person name="Goeker M."/>
        </authorList>
    </citation>
    <scope>NUCLEOTIDE SEQUENCE [LARGE SCALE GENOMIC DNA]</scope>
    <source>
        <strain evidence="6 7">DSM 4134</strain>
    </source>
</reference>
<dbReference type="SMART" id="SM00530">
    <property type="entry name" value="HTH_XRE"/>
    <property type="match status" value="1"/>
</dbReference>
<feature type="domain" description="HTH cro/C1-type" evidence="4">
    <location>
        <begin position="6"/>
        <end position="60"/>
    </location>
</feature>
<organism evidence="6 7">
    <name type="scientific">Marinoscillum furvescens DSM 4134</name>
    <dbReference type="NCBI Taxonomy" id="1122208"/>
    <lineage>
        <taxon>Bacteria</taxon>
        <taxon>Pseudomonadati</taxon>
        <taxon>Bacteroidota</taxon>
        <taxon>Cytophagia</taxon>
        <taxon>Cytophagales</taxon>
        <taxon>Reichenbachiellaceae</taxon>
        <taxon>Marinoscillum</taxon>
    </lineage>
</organism>
<evidence type="ECO:0000256" key="1">
    <source>
        <dbReference type="PIRSR" id="PIRSR640198-1"/>
    </source>
</evidence>
<keyword evidence="2" id="KW-0547">Nucleotide-binding</keyword>
<dbReference type="InterPro" id="IPR003812">
    <property type="entry name" value="Fido"/>
</dbReference>
<evidence type="ECO:0000259" key="4">
    <source>
        <dbReference type="PROSITE" id="PS50943"/>
    </source>
</evidence>
<evidence type="ECO:0000259" key="5">
    <source>
        <dbReference type="PROSITE" id="PS51459"/>
    </source>
</evidence>
<dbReference type="Pfam" id="PF01381">
    <property type="entry name" value="HTH_3"/>
    <property type="match status" value="1"/>
</dbReference>
<dbReference type="Pfam" id="PF02661">
    <property type="entry name" value="Fic"/>
    <property type="match status" value="1"/>
</dbReference>
<dbReference type="PANTHER" id="PTHR13504:SF38">
    <property type="entry name" value="FIDO DOMAIN-CONTAINING PROTEIN"/>
    <property type="match status" value="1"/>
</dbReference>
<evidence type="ECO:0000313" key="7">
    <source>
        <dbReference type="Proteomes" id="UP000256779"/>
    </source>
</evidence>
<accession>A0A3D9L3M3</accession>
<dbReference type="GO" id="GO:0005524">
    <property type="term" value="F:ATP binding"/>
    <property type="evidence" value="ECO:0007669"/>
    <property type="project" value="UniProtKB-KW"/>
</dbReference>
<dbReference type="InterPro" id="IPR010982">
    <property type="entry name" value="Lambda_DNA-bd_dom_sf"/>
</dbReference>
<gene>
    <name evidence="6" type="ORF">C7460_107126</name>
</gene>
<name>A0A3D9L3M3_MARFU</name>
<proteinExistence type="predicted"/>
<dbReference type="InterPro" id="IPR036597">
    <property type="entry name" value="Fido-like_dom_sf"/>
</dbReference>
<evidence type="ECO:0000313" key="6">
    <source>
        <dbReference type="EMBL" id="RED99843.1"/>
    </source>
</evidence>
<dbReference type="InterPro" id="IPR040198">
    <property type="entry name" value="Fido_containing"/>
</dbReference>
<dbReference type="AlphaFoldDB" id="A0A3D9L3M3"/>
<protein>
    <submittedName>
        <fullName evidence="6">Helix-turn-helix protein</fullName>
    </submittedName>
</protein>
<dbReference type="PROSITE" id="PS51459">
    <property type="entry name" value="FIDO"/>
    <property type="match status" value="1"/>
</dbReference>
<dbReference type="InterPro" id="IPR001387">
    <property type="entry name" value="Cro/C1-type_HTH"/>
</dbReference>
<dbReference type="SUPFAM" id="SSF47413">
    <property type="entry name" value="lambda repressor-like DNA-binding domains"/>
    <property type="match status" value="1"/>
</dbReference>
<keyword evidence="2" id="KW-0067">ATP-binding</keyword>
<feature type="domain" description="Fido" evidence="5">
    <location>
        <begin position="202"/>
        <end position="341"/>
    </location>
</feature>
<dbReference type="PROSITE" id="PS50943">
    <property type="entry name" value="HTH_CROC1"/>
    <property type="match status" value="1"/>
</dbReference>
<dbReference type="CDD" id="cd00093">
    <property type="entry name" value="HTH_XRE"/>
    <property type="match status" value="1"/>
</dbReference>
<feature type="active site" evidence="1">
    <location>
        <position position="281"/>
    </location>
</feature>
<feature type="binding site" evidence="2">
    <location>
        <begin position="319"/>
        <end position="320"/>
    </location>
    <ligand>
        <name>ATP</name>
        <dbReference type="ChEBI" id="CHEBI:30616"/>
    </ligand>
</feature>
<dbReference type="Gene3D" id="1.10.3290.10">
    <property type="entry name" value="Fido-like domain"/>
    <property type="match status" value="1"/>
</dbReference>
<evidence type="ECO:0000256" key="3">
    <source>
        <dbReference type="PIRSR" id="PIRSR640198-3"/>
    </source>
</evidence>
<comment type="caution">
    <text evidence="6">The sequence shown here is derived from an EMBL/GenBank/DDBJ whole genome shotgun (WGS) entry which is preliminary data.</text>
</comment>
<dbReference type="Proteomes" id="UP000256779">
    <property type="component" value="Unassembled WGS sequence"/>
</dbReference>
<feature type="binding site" evidence="2">
    <location>
        <begin position="285"/>
        <end position="292"/>
    </location>
    <ligand>
        <name>ATP</name>
        <dbReference type="ChEBI" id="CHEBI:30616"/>
    </ligand>
</feature>
<dbReference type="PANTHER" id="PTHR13504">
    <property type="entry name" value="FIDO DOMAIN-CONTAINING PROTEIN DDB_G0283145"/>
    <property type="match status" value="1"/>
</dbReference>
<dbReference type="RefSeq" id="WP_115867862.1">
    <property type="nucleotide sequence ID" value="NZ_QREG01000007.1"/>
</dbReference>
<sequence>MFGARLKDIRLSRKLKLKELAALTGIDVTLISRFERGDRMPTKNQLLLLSEQLGVSLAELKKEWLADKVVALLQYEPMAMEALQVAESRVEYLTSKKVHDAPQLSDELQAKLDRADDLRKRWRQAQPLGPSQLRRLHEFFDIEYTFESNRIEGNTLTLQETALVVNEGLTIGGKSMREHLEVINHSEAIGFVRDLVLGKEDLSRRVVMEIHRLILKEVDNENAGRHRKVPVRISGSDTELPQPYLLEKLMEDYFEYYELHSKRLHPIILSAEMHERLVSIHPFVDGNGRTSRLVMNLILMSRGYTRANIKGDTQSRLAYYRALQQVQKNANPDPFYHLVADEVIRSLEQHLELV</sequence>
<dbReference type="Gene3D" id="1.10.260.40">
    <property type="entry name" value="lambda repressor-like DNA-binding domains"/>
    <property type="match status" value="1"/>
</dbReference>
<keyword evidence="7" id="KW-1185">Reference proteome</keyword>
<feature type="site" description="Important for autoinhibition of adenylyltransferase activity" evidence="3">
    <location>
        <position position="152"/>
    </location>
</feature>